<dbReference type="Proteomes" id="UP000633219">
    <property type="component" value="Unassembled WGS sequence"/>
</dbReference>
<proteinExistence type="predicted"/>
<keyword evidence="3" id="KW-1185">Reference proteome</keyword>
<evidence type="ECO:0000313" key="3">
    <source>
        <dbReference type="Proteomes" id="UP000633219"/>
    </source>
</evidence>
<dbReference type="AlphaFoldDB" id="A0A936YIV3"/>
<dbReference type="InterPro" id="IPR022060">
    <property type="entry name" value="DUF3616"/>
</dbReference>
<dbReference type="SUPFAM" id="SSF63829">
    <property type="entry name" value="Calcium-dependent phosphotriesterase"/>
    <property type="match status" value="1"/>
</dbReference>
<gene>
    <name evidence="2" type="ORF">JJB09_03255</name>
</gene>
<comment type="caution">
    <text evidence="2">The sequence shown here is derived from an EMBL/GenBank/DDBJ whole genome shotgun (WGS) entry which is preliminary data.</text>
</comment>
<dbReference type="EMBL" id="JAEQNC010000002">
    <property type="protein sequence ID" value="MBL0371035.1"/>
    <property type="molecule type" value="Genomic_DNA"/>
</dbReference>
<dbReference type="Pfam" id="PF12275">
    <property type="entry name" value="DUF3616"/>
    <property type="match status" value="1"/>
</dbReference>
<accession>A0A936YIV3</accession>
<evidence type="ECO:0000313" key="2">
    <source>
        <dbReference type="EMBL" id="MBL0371035.1"/>
    </source>
</evidence>
<sequence>MTFSAKGWIRAGTALTCLGLATYAAGDEKLTTYDGVCDASAGIALDAHHFVIADNNTDALRVYSYSGGKAVQKPRDLSDFLGAGDGKEADLEAGARIGNRLWWITSHGLNKDAERKEIRYRLFATKVSIARGAYRFKPIGEPYKQLMDMALADPAYATSGLREAATKSPEKGGINIEGLAEGPDGGLYVGLRSPVGDRGAMIIPLLNPDKVIAGKPAELGAPVFLDMQGSGIRSLEKIGKFYFVIAGPAAGKSDFSLYRWDGKAGGKLERIMVFSSDDDLKPEAIFAMIGSDDLYVLSDDGDHIAAMNGDKKCEKLDPSVKHFRGFKIKTPQ</sequence>
<dbReference type="RefSeq" id="WP_201653043.1">
    <property type="nucleotide sequence ID" value="NZ_JAEQNC010000002.1"/>
</dbReference>
<organism evidence="2 3">
    <name type="scientific">Rhizobium setariae</name>
    <dbReference type="NCBI Taxonomy" id="2801340"/>
    <lineage>
        <taxon>Bacteria</taxon>
        <taxon>Pseudomonadati</taxon>
        <taxon>Pseudomonadota</taxon>
        <taxon>Alphaproteobacteria</taxon>
        <taxon>Hyphomicrobiales</taxon>
        <taxon>Rhizobiaceae</taxon>
        <taxon>Rhizobium/Agrobacterium group</taxon>
        <taxon>Rhizobium</taxon>
    </lineage>
</organism>
<name>A0A936YIV3_9HYPH</name>
<evidence type="ECO:0000259" key="1">
    <source>
        <dbReference type="Pfam" id="PF12275"/>
    </source>
</evidence>
<protein>
    <submittedName>
        <fullName evidence="2">DUF3616 domain-containing protein</fullName>
    </submittedName>
</protein>
<feature type="domain" description="DUF3616" evidence="1">
    <location>
        <begin position="171"/>
        <end position="267"/>
    </location>
</feature>
<reference evidence="2" key="1">
    <citation type="submission" date="2021-01" db="EMBL/GenBank/DDBJ databases">
        <title>Rhizobium sp. strain KVB221 16S ribosomal RNA gene Genome sequencing and assembly.</title>
        <authorList>
            <person name="Kang M."/>
        </authorList>
    </citation>
    <scope>NUCLEOTIDE SEQUENCE</scope>
    <source>
        <strain evidence="2">KVB221</strain>
    </source>
</reference>